<dbReference type="RefSeq" id="XP_044556076.1">
    <property type="nucleotide sequence ID" value="XM_044693530.1"/>
</dbReference>
<evidence type="ECO:0000313" key="2">
    <source>
        <dbReference type="EMBL" id="KAG2394182.1"/>
    </source>
</evidence>
<dbReference type="Proteomes" id="UP000816034">
    <property type="component" value="Unassembled WGS sequence"/>
</dbReference>
<dbReference type="AlphaFoldDB" id="A0AA88H8X9"/>
<organism evidence="2 3">
    <name type="scientific">Naegleria lovaniensis</name>
    <name type="common">Amoeba</name>
    <dbReference type="NCBI Taxonomy" id="51637"/>
    <lineage>
        <taxon>Eukaryota</taxon>
        <taxon>Discoba</taxon>
        <taxon>Heterolobosea</taxon>
        <taxon>Tetramitia</taxon>
        <taxon>Eutetramitia</taxon>
        <taxon>Vahlkampfiidae</taxon>
        <taxon>Naegleria</taxon>
    </lineage>
</organism>
<evidence type="ECO:0000313" key="3">
    <source>
        <dbReference type="Proteomes" id="UP000816034"/>
    </source>
</evidence>
<feature type="compositionally biased region" description="Low complexity" evidence="1">
    <location>
        <begin position="295"/>
        <end position="308"/>
    </location>
</feature>
<dbReference type="GeneID" id="68096401"/>
<feature type="compositionally biased region" description="Polar residues" evidence="1">
    <location>
        <begin position="1"/>
        <end position="10"/>
    </location>
</feature>
<feature type="region of interest" description="Disordered" evidence="1">
    <location>
        <begin position="1"/>
        <end position="25"/>
    </location>
</feature>
<gene>
    <name evidence="2" type="ORF">C9374_003946</name>
</gene>
<keyword evidence="3" id="KW-1185">Reference proteome</keyword>
<reference evidence="2 3" key="1">
    <citation type="journal article" date="2018" name="BMC Genomics">
        <title>The genome of Naegleria lovaniensis, the basis for a comparative approach to unravel pathogenicity factors of the human pathogenic amoeba N. fowleri.</title>
        <authorList>
            <person name="Liechti N."/>
            <person name="Schurch N."/>
            <person name="Bruggmann R."/>
            <person name="Wittwer M."/>
        </authorList>
    </citation>
    <scope>NUCLEOTIDE SEQUENCE [LARGE SCALE GENOMIC DNA]</scope>
    <source>
        <strain evidence="2 3">ATCC 30569</strain>
    </source>
</reference>
<feature type="region of interest" description="Disordered" evidence="1">
    <location>
        <begin position="225"/>
        <end position="324"/>
    </location>
</feature>
<proteinExistence type="predicted"/>
<feature type="compositionally biased region" description="Low complexity" evidence="1">
    <location>
        <begin position="252"/>
        <end position="269"/>
    </location>
</feature>
<protein>
    <submittedName>
        <fullName evidence="2">Uncharacterized protein</fullName>
    </submittedName>
</protein>
<dbReference type="EMBL" id="PYSW02000001">
    <property type="protein sequence ID" value="KAG2394182.1"/>
    <property type="molecule type" value="Genomic_DNA"/>
</dbReference>
<accession>A0AA88H8X9</accession>
<name>A0AA88H8X9_NAELO</name>
<comment type="caution">
    <text evidence="2">The sequence shown here is derived from an EMBL/GenBank/DDBJ whole genome shotgun (WGS) entry which is preliminary data.</text>
</comment>
<sequence>MLDYSSTDFMSTFEPEETNTQTLDSDLSLGSSSLDSFFADESNPPIDHPSTPNFVANDQIFRNEDDYFNDDLNRPLLSPDFKSTSPTIISTDENNPKIHHASLGQSTIATSSTNQEAAVADASQLLFDPLNSLDDGVQDLVVVDEGSVATVVVDPAPPSTSETTTTDSGAATCSQEELMWWWWLYLSEQGLGAAAATTTTATHGNTESPSCVSFVQPKIPSPMYDCPNHIVNTNTENDEANNKKKRKRRGGNDPTTSRTTSSQPSLASTSEEEEASSLESKTKKRKTAKKKKAKGNSSAAASSSSSSRRSSDEESTTSDHCTNSQTSQWYNKLSASATYLELELVNGSTLAKNSIDLHIYSSPRRQYGPIEGDLDDLKYHQTLRIHVGPLSEYRILSNHIYISLKEVLKQIRKPRKTHTWIRIENSPQFLFLYCQTGKAPGVHNVVNISSSGTITSRTGSLNKYSPCAKKPNDYEFIILDHCSKTSH</sequence>
<feature type="compositionally biased region" description="Basic residues" evidence="1">
    <location>
        <begin position="282"/>
        <end position="294"/>
    </location>
</feature>
<evidence type="ECO:0000256" key="1">
    <source>
        <dbReference type="SAM" id="MobiDB-lite"/>
    </source>
</evidence>